<proteinExistence type="predicted"/>
<protein>
    <submittedName>
        <fullName evidence="1">Uncharacterized protein</fullName>
    </submittedName>
</protein>
<dbReference type="EMBL" id="DSTK01000013">
    <property type="protein sequence ID" value="HFK96537.1"/>
    <property type="molecule type" value="Genomic_DNA"/>
</dbReference>
<name>A0A832A2K2_9BACT</name>
<accession>A0A832A2K2</accession>
<comment type="caution">
    <text evidence="1">The sequence shown here is derived from an EMBL/GenBank/DDBJ whole genome shotgun (WGS) entry which is preliminary data.</text>
</comment>
<organism evidence="1">
    <name type="scientific">Desulfacinum infernum</name>
    <dbReference type="NCBI Taxonomy" id="35837"/>
    <lineage>
        <taxon>Bacteria</taxon>
        <taxon>Pseudomonadati</taxon>
        <taxon>Thermodesulfobacteriota</taxon>
        <taxon>Syntrophobacteria</taxon>
        <taxon>Syntrophobacterales</taxon>
        <taxon>Syntrophobacteraceae</taxon>
        <taxon>Desulfacinum</taxon>
    </lineage>
</organism>
<evidence type="ECO:0000313" key="1">
    <source>
        <dbReference type="EMBL" id="HFK96537.1"/>
    </source>
</evidence>
<reference evidence="1" key="1">
    <citation type="journal article" date="2020" name="mSystems">
        <title>Genome- and Community-Level Interaction Insights into Carbon Utilization and Element Cycling Functions of Hydrothermarchaeota in Hydrothermal Sediment.</title>
        <authorList>
            <person name="Zhou Z."/>
            <person name="Liu Y."/>
            <person name="Xu W."/>
            <person name="Pan J."/>
            <person name="Luo Z.H."/>
            <person name="Li M."/>
        </authorList>
    </citation>
    <scope>NUCLEOTIDE SEQUENCE [LARGE SCALE GENOMIC DNA]</scope>
    <source>
        <strain evidence="1">SpSt-456</strain>
    </source>
</reference>
<dbReference type="AlphaFoldDB" id="A0A832A2K2"/>
<sequence>MITAAFSTHRLEVLKEAEARMRAHDTIALEEPPHSLFPAMLCGDVTIEDYLQETDYEFPRFAEASCRLYRRLHALGKRLIQVDPYMEHLNRLHEFFSQGGEPHAVDPADPMHAVYRAERRATAALLHFYETSMRAPFSDVVQAVIHFARADAARIALRDGMRAERLAVEALGTSSLYVESGYIHWKLFRDLRRLVEPKRRVRACFLLERHARRRIGRKQVLGPGDALTLLFVFHPKIRGPRVELWAARSLIYVKILHKDEMEPVEGPCPHLDDEAEADRLTRRLSWADCQGLYPRIRARSTEEARQILNTYRV</sequence>
<gene>
    <name evidence="1" type="ORF">ENS06_04315</name>
</gene>